<dbReference type="Proteomes" id="UP000563524">
    <property type="component" value="Unassembled WGS sequence"/>
</dbReference>
<dbReference type="SUPFAM" id="SSF52440">
    <property type="entry name" value="PreATP-grasp domain"/>
    <property type="match status" value="1"/>
</dbReference>
<dbReference type="PROSITE" id="PS50975">
    <property type="entry name" value="ATP_GRASP"/>
    <property type="match status" value="1"/>
</dbReference>
<feature type="binding site" evidence="5">
    <location>
        <position position="188"/>
    </location>
    <ligand>
        <name>ATP</name>
        <dbReference type="ChEBI" id="CHEBI:30616"/>
    </ligand>
</feature>
<keyword evidence="1 5" id="KW-0436">Ligase</keyword>
<evidence type="ECO:0000256" key="1">
    <source>
        <dbReference type="ARBA" id="ARBA00022598"/>
    </source>
</evidence>
<accession>A0A840I2K5</accession>
<evidence type="ECO:0000256" key="7">
    <source>
        <dbReference type="SAM" id="MobiDB-lite"/>
    </source>
</evidence>
<comment type="function">
    <text evidence="6">Catalyzes the ATP-dependent conversion of 5-aminoimidazole ribonucleotide (AIR) and HCO(3)- to N5-carboxyaminoimidazole ribonucleotide (N5-CAIR).</text>
</comment>
<keyword evidence="4 5" id="KW-0067">ATP-binding</keyword>
<dbReference type="PANTHER" id="PTHR11609:SF5">
    <property type="entry name" value="PHOSPHORIBOSYLAMINOIMIDAZOLE CARBOXYLASE"/>
    <property type="match status" value="1"/>
</dbReference>
<organism evidence="9 10">
    <name type="scientific">Parvularcula dongshanensis</name>
    <dbReference type="NCBI Taxonomy" id="1173995"/>
    <lineage>
        <taxon>Bacteria</taxon>
        <taxon>Pseudomonadati</taxon>
        <taxon>Pseudomonadota</taxon>
        <taxon>Alphaproteobacteria</taxon>
        <taxon>Parvularculales</taxon>
        <taxon>Parvularculaceae</taxon>
        <taxon>Parvularcula</taxon>
    </lineage>
</organism>
<dbReference type="InterPro" id="IPR016185">
    <property type="entry name" value="PreATP-grasp_dom_sf"/>
</dbReference>
<evidence type="ECO:0000313" key="10">
    <source>
        <dbReference type="Proteomes" id="UP000563524"/>
    </source>
</evidence>
<dbReference type="InterPro" id="IPR040686">
    <property type="entry name" value="PurK_C"/>
</dbReference>
<dbReference type="SUPFAM" id="SSF51246">
    <property type="entry name" value="Rudiment single hybrid motif"/>
    <property type="match status" value="1"/>
</dbReference>
<comment type="caution">
    <text evidence="9">The sequence shown here is derived from an EMBL/GenBank/DDBJ whole genome shotgun (WGS) entry which is preliminary data.</text>
</comment>
<dbReference type="GO" id="GO:0046872">
    <property type="term" value="F:metal ion binding"/>
    <property type="evidence" value="ECO:0007669"/>
    <property type="project" value="InterPro"/>
</dbReference>
<feature type="binding site" evidence="5">
    <location>
        <position position="145"/>
    </location>
    <ligand>
        <name>ATP</name>
        <dbReference type="ChEBI" id="CHEBI:30616"/>
    </ligand>
</feature>
<comment type="function">
    <text evidence="5">Catalyzes the ATP-dependent conversion of 5-aminoimidazole ribonucleotide (AIR) and HCO(3)(-) to N5-carboxyaminoimidazole ribonucleotide (N5-CAIR).</text>
</comment>
<evidence type="ECO:0000256" key="3">
    <source>
        <dbReference type="ARBA" id="ARBA00022755"/>
    </source>
</evidence>
<dbReference type="UniPathway" id="UPA00074">
    <property type="reaction ID" value="UER00942"/>
</dbReference>
<feature type="compositionally biased region" description="Low complexity" evidence="7">
    <location>
        <begin position="363"/>
        <end position="374"/>
    </location>
</feature>
<evidence type="ECO:0000256" key="2">
    <source>
        <dbReference type="ARBA" id="ARBA00022741"/>
    </source>
</evidence>
<comment type="similarity">
    <text evidence="5 6">Belongs to the PurK/PurT family.</text>
</comment>
<dbReference type="RefSeq" id="WP_183816501.1">
    <property type="nucleotide sequence ID" value="NZ_JACHOB010000001.1"/>
</dbReference>
<dbReference type="FunFam" id="3.30.1490.20:FF:000015">
    <property type="entry name" value="N5-carboxyaminoimidazole ribonucleotide synthase"/>
    <property type="match status" value="1"/>
</dbReference>
<reference evidence="9 10" key="1">
    <citation type="submission" date="2020-08" db="EMBL/GenBank/DDBJ databases">
        <title>Genomic Encyclopedia of Type Strains, Phase IV (KMG-IV): sequencing the most valuable type-strain genomes for metagenomic binning, comparative biology and taxonomic classification.</title>
        <authorList>
            <person name="Goeker M."/>
        </authorList>
    </citation>
    <scope>NUCLEOTIDE SEQUENCE [LARGE SCALE GENOMIC DNA]</scope>
    <source>
        <strain evidence="9 10">DSM 102850</strain>
    </source>
</reference>
<dbReference type="AlphaFoldDB" id="A0A840I2K5"/>
<name>A0A840I2K5_9PROT</name>
<dbReference type="Pfam" id="PF22660">
    <property type="entry name" value="RS_preATP-grasp-like"/>
    <property type="match status" value="1"/>
</dbReference>
<evidence type="ECO:0000256" key="4">
    <source>
        <dbReference type="ARBA" id="ARBA00022840"/>
    </source>
</evidence>
<dbReference type="NCBIfam" id="NF004676">
    <property type="entry name" value="PRK06019.1-2"/>
    <property type="match status" value="1"/>
</dbReference>
<evidence type="ECO:0000256" key="6">
    <source>
        <dbReference type="RuleBase" id="RU361200"/>
    </source>
</evidence>
<dbReference type="GO" id="GO:0005829">
    <property type="term" value="C:cytosol"/>
    <property type="evidence" value="ECO:0007669"/>
    <property type="project" value="TreeGrafter"/>
</dbReference>
<dbReference type="InterPro" id="IPR011054">
    <property type="entry name" value="Rudment_hybrid_motif"/>
</dbReference>
<dbReference type="NCBIfam" id="NF004679">
    <property type="entry name" value="PRK06019.1-5"/>
    <property type="match status" value="1"/>
</dbReference>
<dbReference type="EC" id="6.3.4.18" evidence="5 6"/>
<dbReference type="InterPro" id="IPR011761">
    <property type="entry name" value="ATP-grasp"/>
</dbReference>
<comment type="subunit">
    <text evidence="5 6">Homodimer.</text>
</comment>
<dbReference type="InterPro" id="IPR013815">
    <property type="entry name" value="ATP_grasp_subdomain_1"/>
</dbReference>
<dbReference type="Gene3D" id="3.30.470.20">
    <property type="entry name" value="ATP-grasp fold, B domain"/>
    <property type="match status" value="1"/>
</dbReference>
<evidence type="ECO:0000259" key="8">
    <source>
        <dbReference type="PROSITE" id="PS50975"/>
    </source>
</evidence>
<comment type="catalytic activity">
    <reaction evidence="5 6">
        <text>5-amino-1-(5-phospho-beta-D-ribosyl)imidazole + hydrogencarbonate + ATP = 5-carboxyamino-1-(5-phospho-D-ribosyl)imidazole + ADP + phosphate + 2 H(+)</text>
        <dbReference type="Rhea" id="RHEA:19317"/>
        <dbReference type="ChEBI" id="CHEBI:15378"/>
        <dbReference type="ChEBI" id="CHEBI:17544"/>
        <dbReference type="ChEBI" id="CHEBI:30616"/>
        <dbReference type="ChEBI" id="CHEBI:43474"/>
        <dbReference type="ChEBI" id="CHEBI:58730"/>
        <dbReference type="ChEBI" id="CHEBI:137981"/>
        <dbReference type="ChEBI" id="CHEBI:456216"/>
        <dbReference type="EC" id="6.3.4.18"/>
    </reaction>
</comment>
<feature type="binding site" evidence="5">
    <location>
        <begin position="180"/>
        <end position="183"/>
    </location>
    <ligand>
        <name>ATP</name>
        <dbReference type="ChEBI" id="CHEBI:30616"/>
    </ligand>
</feature>
<evidence type="ECO:0000313" key="9">
    <source>
        <dbReference type="EMBL" id="MBB4658565.1"/>
    </source>
</evidence>
<keyword evidence="2 5" id="KW-0547">Nucleotide-binding</keyword>
<dbReference type="EMBL" id="JACHOB010000001">
    <property type="protein sequence ID" value="MBB4658565.1"/>
    <property type="molecule type" value="Genomic_DNA"/>
</dbReference>
<protein>
    <recommendedName>
        <fullName evidence="5 6">N5-carboxyaminoimidazole ribonucleotide synthase</fullName>
        <shortName evidence="5 6">N5-CAIR synthase</shortName>
        <ecNumber evidence="5 6">6.3.4.18</ecNumber>
    </recommendedName>
    <alternativeName>
        <fullName evidence="5 6">5-(carboxyamino)imidazole ribonucleotide synthetase</fullName>
    </alternativeName>
</protein>
<dbReference type="GO" id="GO:0005524">
    <property type="term" value="F:ATP binding"/>
    <property type="evidence" value="ECO:0007669"/>
    <property type="project" value="UniProtKB-UniRule"/>
</dbReference>
<sequence>MTPLPPGSTIGILGTGQLGRMLAGAAARLGFDVHTYGPDGAPPAARVAARHTAAAYEDEAALRAFAATVDAATFEFENVPAASVDLVAGLTRAAPDSQVLAVCQDRLAEKRFLSGLGIPVAPHEAVDDADSAERAAIKLGGGILKTRRFGYDGKGQARIASDRDAQAAFSACGEKACILEGLVRFDCEVSQVAARGTDGSVAFYDLSRNDHEDGILRRSTVPAGVPDEVVQGARDATRRVLDALSYVGVLTLEFFWSETDGLIANEIAPRVHNSGHWTHEACLVSQFEQHIRAVAGWPLGDPARHSDAVMENLIGAEAEDWSALAGEAGAALTLYGKVGARPGRKMGHVSRIFPRRPRRGLNAAPKTPKTAEAASQARTKPPPA</sequence>
<dbReference type="Gene3D" id="3.40.50.20">
    <property type="match status" value="1"/>
</dbReference>
<dbReference type="InterPro" id="IPR003135">
    <property type="entry name" value="ATP-grasp_carboxylate-amine"/>
</dbReference>
<dbReference type="Pfam" id="PF17769">
    <property type="entry name" value="PurK_C"/>
    <property type="match status" value="1"/>
</dbReference>
<dbReference type="PANTHER" id="PTHR11609">
    <property type="entry name" value="PURINE BIOSYNTHESIS PROTEIN 6/7, PUR6/7"/>
    <property type="match status" value="1"/>
</dbReference>
<evidence type="ECO:0000256" key="5">
    <source>
        <dbReference type="HAMAP-Rule" id="MF_01928"/>
    </source>
</evidence>
<dbReference type="SUPFAM" id="SSF56059">
    <property type="entry name" value="Glutathione synthetase ATP-binding domain-like"/>
    <property type="match status" value="1"/>
</dbReference>
<dbReference type="HAMAP" id="MF_01928">
    <property type="entry name" value="PurK"/>
    <property type="match status" value="1"/>
</dbReference>
<feature type="binding site" evidence="5">
    <location>
        <position position="211"/>
    </location>
    <ligand>
        <name>ATP</name>
        <dbReference type="ChEBI" id="CHEBI:30616"/>
    </ligand>
</feature>
<dbReference type="GO" id="GO:0034028">
    <property type="term" value="F:5-(carboxyamino)imidazole ribonucleotide synthase activity"/>
    <property type="evidence" value="ECO:0007669"/>
    <property type="project" value="UniProtKB-UniRule"/>
</dbReference>
<dbReference type="Gene3D" id="3.30.1490.20">
    <property type="entry name" value="ATP-grasp fold, A domain"/>
    <property type="match status" value="1"/>
</dbReference>
<feature type="region of interest" description="Disordered" evidence="7">
    <location>
        <begin position="352"/>
        <end position="384"/>
    </location>
</feature>
<keyword evidence="10" id="KW-1185">Reference proteome</keyword>
<dbReference type="InterPro" id="IPR005875">
    <property type="entry name" value="PurK"/>
</dbReference>
<dbReference type="NCBIfam" id="TIGR01161">
    <property type="entry name" value="purK"/>
    <property type="match status" value="1"/>
</dbReference>
<feature type="binding site" evidence="5">
    <location>
        <begin position="265"/>
        <end position="266"/>
    </location>
    <ligand>
        <name>ATP</name>
        <dbReference type="ChEBI" id="CHEBI:30616"/>
    </ligand>
</feature>
<proteinExistence type="inferred from homology"/>
<feature type="binding site" evidence="5">
    <location>
        <begin position="150"/>
        <end position="156"/>
    </location>
    <ligand>
        <name>ATP</name>
        <dbReference type="ChEBI" id="CHEBI:30616"/>
    </ligand>
</feature>
<dbReference type="InterPro" id="IPR054350">
    <property type="entry name" value="PurT/PurK_preATP-grasp"/>
</dbReference>
<dbReference type="GO" id="GO:0006189">
    <property type="term" value="P:'de novo' IMP biosynthetic process"/>
    <property type="evidence" value="ECO:0007669"/>
    <property type="project" value="UniProtKB-UniRule"/>
</dbReference>
<feature type="domain" description="ATP-grasp" evidence="8">
    <location>
        <begin position="110"/>
        <end position="295"/>
    </location>
</feature>
<gene>
    <name evidence="5 6" type="primary">purK</name>
    <name evidence="9" type="ORF">GGQ59_001065</name>
</gene>
<keyword evidence="3 5" id="KW-0658">Purine biosynthesis</keyword>
<comment type="pathway">
    <text evidence="5 6">Purine metabolism; IMP biosynthesis via de novo pathway; 5-amino-1-(5-phospho-D-ribosyl)imidazole-4-carboxylate from 5-amino-1-(5-phospho-D-ribosyl)imidazole (N5-CAIR route): step 1/2.</text>
</comment>
<dbReference type="GO" id="GO:0004638">
    <property type="term" value="F:phosphoribosylaminoimidazole carboxylase activity"/>
    <property type="evidence" value="ECO:0007669"/>
    <property type="project" value="InterPro"/>
</dbReference>
<dbReference type="Pfam" id="PF02222">
    <property type="entry name" value="ATP-grasp"/>
    <property type="match status" value="1"/>
</dbReference>
<feature type="binding site" evidence="5">
    <location>
        <position position="106"/>
    </location>
    <ligand>
        <name>ATP</name>
        <dbReference type="ChEBI" id="CHEBI:30616"/>
    </ligand>
</feature>